<organism evidence="2 3">
    <name type="scientific">Streptomyces axinellae</name>
    <dbReference type="NCBI Taxonomy" id="552788"/>
    <lineage>
        <taxon>Bacteria</taxon>
        <taxon>Bacillati</taxon>
        <taxon>Actinomycetota</taxon>
        <taxon>Actinomycetes</taxon>
        <taxon>Kitasatosporales</taxon>
        <taxon>Streptomycetaceae</taxon>
        <taxon>Streptomyces</taxon>
    </lineage>
</organism>
<reference evidence="2 3" key="1">
    <citation type="journal article" date="2019" name="Int. J. Syst. Evol. Microbiol.">
        <title>The Global Catalogue of Microorganisms (GCM) 10K type strain sequencing project: providing services to taxonomists for standard genome sequencing and annotation.</title>
        <authorList>
            <consortium name="The Broad Institute Genomics Platform"/>
            <consortium name="The Broad Institute Genome Sequencing Center for Infectious Disease"/>
            <person name="Wu L."/>
            <person name="Ma J."/>
        </authorList>
    </citation>
    <scope>NUCLEOTIDE SEQUENCE [LARGE SCALE GENOMIC DNA]</scope>
    <source>
        <strain evidence="2 3">JCM 16373</strain>
    </source>
</reference>
<comment type="caution">
    <text evidence="2">The sequence shown here is derived from an EMBL/GenBank/DDBJ whole genome shotgun (WGS) entry which is preliminary data.</text>
</comment>
<gene>
    <name evidence="2" type="ORF">GCM10009863_32990</name>
</gene>
<dbReference type="InterPro" id="IPR011009">
    <property type="entry name" value="Kinase-like_dom_sf"/>
</dbReference>
<feature type="compositionally biased region" description="Low complexity" evidence="1">
    <location>
        <begin position="11"/>
        <end position="23"/>
    </location>
</feature>
<keyword evidence="3" id="KW-1185">Reference proteome</keyword>
<feature type="compositionally biased region" description="Basic and acidic residues" evidence="1">
    <location>
        <begin position="1"/>
        <end position="10"/>
    </location>
</feature>
<feature type="compositionally biased region" description="Basic and acidic residues" evidence="1">
    <location>
        <begin position="46"/>
        <end position="63"/>
    </location>
</feature>
<proteinExistence type="predicted"/>
<evidence type="ECO:0000256" key="1">
    <source>
        <dbReference type="SAM" id="MobiDB-lite"/>
    </source>
</evidence>
<name>A0ABN3Q4Q1_9ACTN</name>
<evidence type="ECO:0000313" key="3">
    <source>
        <dbReference type="Proteomes" id="UP001501447"/>
    </source>
</evidence>
<dbReference type="Proteomes" id="UP001501447">
    <property type="component" value="Unassembled WGS sequence"/>
</dbReference>
<accession>A0ABN3Q4Q1</accession>
<evidence type="ECO:0000313" key="2">
    <source>
        <dbReference type="EMBL" id="GAA2616630.1"/>
    </source>
</evidence>
<dbReference type="EMBL" id="BAAARJ010000009">
    <property type="protein sequence ID" value="GAA2616630.1"/>
    <property type="molecule type" value="Genomic_DNA"/>
</dbReference>
<dbReference type="SUPFAM" id="SSF56112">
    <property type="entry name" value="Protein kinase-like (PK-like)"/>
    <property type="match status" value="1"/>
</dbReference>
<sequence length="310" mass="33091">MSNKSSRNDGDSTSGKPGDDGPSGTPGGRPLAHPGGGRGWAALPQEVREGVRAHTGDIHRTESAPEGSGGRVTVTLHTDAGRVFVRAAPTGHPRAWAQECEAAVNPYILPFGPRLLWRVTRGGWDLLGFEYLSGRAAEYGPHGDDLPLVADAMTSLGELNCPPGVPVRDAASHWGGYLDDPADAARFGGSALLHTDWHHANVLFTDPAEESGTLPHVAVARLLDWGRATRGAGWIDPACWVVWLVLAGNSPYDAEQWAAKIPAWSGAASRDVDLFATAQARLWRDTARRHPSAMTHRLRAATADWAAHRA</sequence>
<protein>
    <recommendedName>
        <fullName evidence="4">Aminoglycoside phosphotransferase</fullName>
    </recommendedName>
</protein>
<feature type="region of interest" description="Disordered" evidence="1">
    <location>
        <begin position="1"/>
        <end position="73"/>
    </location>
</feature>
<evidence type="ECO:0008006" key="4">
    <source>
        <dbReference type="Google" id="ProtNLM"/>
    </source>
</evidence>
<dbReference type="RefSeq" id="WP_344566607.1">
    <property type="nucleotide sequence ID" value="NZ_BAAARJ010000009.1"/>
</dbReference>